<dbReference type="KEGG" id="cpb:Cphamn1_2551"/>
<dbReference type="STRING" id="331678.Cphamn1_2551"/>
<dbReference type="OrthoDB" id="9806869at2"/>
<name>B3EQE7_CHLPB</name>
<dbReference type="NCBIfam" id="TIGR04256">
    <property type="entry name" value="GxxExxY"/>
    <property type="match status" value="1"/>
</dbReference>
<proteinExistence type="predicted"/>
<dbReference type="AlphaFoldDB" id="B3EQE7"/>
<sequence length="133" mass="15348">MNHEKHEAHENILFKDECYKIQGAIFDVYREMGCGFLEAVYQECLEKELETRRIPFIAQKALRLMYKGEPLQQIYKPDVVCFGEIILELKAVKEIAPEHKAQVINYLKATGMKLGLLVNFGAYPKASITRLAR</sequence>
<gene>
    <name evidence="1" type="ordered locus">Cphamn1_2551</name>
</gene>
<evidence type="ECO:0000313" key="1">
    <source>
        <dbReference type="EMBL" id="ACE05445.1"/>
    </source>
</evidence>
<reference evidence="1" key="1">
    <citation type="submission" date="2008-06" db="EMBL/GenBank/DDBJ databases">
        <title>Complete sequence of Chlorobium phaeobacteroides BS1.</title>
        <authorList>
            <consortium name="US DOE Joint Genome Institute"/>
            <person name="Lucas S."/>
            <person name="Copeland A."/>
            <person name="Lapidus A."/>
            <person name="Glavina del Rio T."/>
            <person name="Dalin E."/>
            <person name="Tice H."/>
            <person name="Bruce D."/>
            <person name="Goodwin L."/>
            <person name="Pitluck S."/>
            <person name="Schmutz J."/>
            <person name="Larimer F."/>
            <person name="Land M."/>
            <person name="Hauser L."/>
            <person name="Kyrpides N."/>
            <person name="Ovchinnikova G."/>
            <person name="Li T."/>
            <person name="Liu Z."/>
            <person name="Zhao F."/>
            <person name="Overmann J."/>
            <person name="Bryant D.A."/>
            <person name="Richardson P."/>
        </authorList>
    </citation>
    <scope>NUCLEOTIDE SEQUENCE [LARGE SCALE GENOMIC DNA]</scope>
    <source>
        <strain evidence="1">BS1</strain>
    </source>
</reference>
<dbReference type="HOGENOM" id="CLU_134960_0_0_10"/>
<dbReference type="Pfam" id="PF13366">
    <property type="entry name" value="PDDEXK_3"/>
    <property type="match status" value="1"/>
</dbReference>
<dbReference type="InterPro" id="IPR026350">
    <property type="entry name" value="GxxExxY"/>
</dbReference>
<accession>B3EQE7</accession>
<dbReference type="EMBL" id="CP001101">
    <property type="protein sequence ID" value="ACE05445.1"/>
    <property type="molecule type" value="Genomic_DNA"/>
</dbReference>
<organism evidence="1">
    <name type="scientific">Chlorobium phaeobacteroides (strain BS1)</name>
    <dbReference type="NCBI Taxonomy" id="331678"/>
    <lineage>
        <taxon>Bacteria</taxon>
        <taxon>Pseudomonadati</taxon>
        <taxon>Chlorobiota</taxon>
        <taxon>Chlorobiia</taxon>
        <taxon>Chlorobiales</taxon>
        <taxon>Chlorobiaceae</taxon>
        <taxon>Chlorobium/Pelodictyon group</taxon>
        <taxon>Chlorobium</taxon>
    </lineage>
</organism>
<evidence type="ECO:0008006" key="2">
    <source>
        <dbReference type="Google" id="ProtNLM"/>
    </source>
</evidence>
<dbReference type="eggNOG" id="COG0614">
    <property type="taxonomic scope" value="Bacteria"/>
</dbReference>
<protein>
    <recommendedName>
        <fullName evidence="2">GxxExxY protein</fullName>
    </recommendedName>
</protein>